<dbReference type="EMBL" id="NBWC01000049">
    <property type="protein sequence ID" value="ORL58649.1"/>
    <property type="molecule type" value="Genomic_DNA"/>
</dbReference>
<proteinExistence type="predicted"/>
<gene>
    <name evidence="2" type="ORF">B7H17_24240</name>
    <name evidence="3" type="ORF">ID616_32615</name>
</gene>
<evidence type="ECO:0000313" key="4">
    <source>
        <dbReference type="Proteomes" id="UP000193675"/>
    </source>
</evidence>
<dbReference type="EMBL" id="CP061724">
    <property type="protein sequence ID" value="QOD01335.1"/>
    <property type="molecule type" value="Genomic_DNA"/>
</dbReference>
<feature type="transmembrane region" description="Helical" evidence="1">
    <location>
        <begin position="41"/>
        <end position="60"/>
    </location>
</feature>
<keyword evidence="1" id="KW-1133">Transmembrane helix</keyword>
<keyword evidence="3" id="KW-0614">Plasmid</keyword>
<dbReference type="Proteomes" id="UP000516786">
    <property type="component" value="Plasmid pZXPA-20-602k"/>
</dbReference>
<keyword evidence="1" id="KW-0472">Membrane</keyword>
<dbReference type="Proteomes" id="UP000193675">
    <property type="component" value="Unassembled WGS sequence"/>
</dbReference>
<dbReference type="AlphaFoldDB" id="A0A1X0ZME7"/>
<evidence type="ECO:0000313" key="5">
    <source>
        <dbReference type="Proteomes" id="UP000516786"/>
    </source>
</evidence>
<organism evidence="2 4">
    <name type="scientific">Pseudomonas putida</name>
    <name type="common">Arthrobacter siderocapsulatus</name>
    <dbReference type="NCBI Taxonomy" id="303"/>
    <lineage>
        <taxon>Bacteria</taxon>
        <taxon>Pseudomonadati</taxon>
        <taxon>Pseudomonadota</taxon>
        <taxon>Gammaproteobacteria</taxon>
        <taxon>Pseudomonadales</taxon>
        <taxon>Pseudomonadaceae</taxon>
        <taxon>Pseudomonas</taxon>
    </lineage>
</organism>
<sequence length="158" mass="17647">MDTLIKDPNEPKKKKPIATLVGLAALIAAQFFTGHEWFRNLLLAIGVAGFALEGLFVVLYDRAHKKWLASQPDHVDPFRGAPEFPHLKQCIGLAIGMGAFCSIGYVGGPMRETGFTNENWWVLLLIPVMFAGFGYASRIQKKHSKAYMAWRDSQDHSK</sequence>
<protein>
    <submittedName>
        <fullName evidence="2">Uncharacterized protein</fullName>
    </submittedName>
</protein>
<feature type="transmembrane region" description="Helical" evidence="1">
    <location>
        <begin position="16"/>
        <end position="35"/>
    </location>
</feature>
<evidence type="ECO:0000313" key="3">
    <source>
        <dbReference type="EMBL" id="QOD01335.1"/>
    </source>
</evidence>
<feature type="transmembrane region" description="Helical" evidence="1">
    <location>
        <begin position="120"/>
        <end position="137"/>
    </location>
</feature>
<reference evidence="3 5" key="2">
    <citation type="submission" date="2020-09" db="EMBL/GenBank/DDBJ databases">
        <title>Co-existence of a novel multidrug-resistance efflux pump with carbapenem resistance gene blaVIM-2 in one megaplasmid in Pseudomonas putida.</title>
        <authorList>
            <person name="Peng K."/>
            <person name="Li R."/>
        </authorList>
    </citation>
    <scope>NUCLEOTIDE SEQUENCE [LARGE SCALE GENOMIC DNA]</scope>
    <source>
        <strain evidence="3 5">ZXPA-20</strain>
        <plasmid evidence="3 5">pZXPA-20-602k</plasmid>
    </source>
</reference>
<evidence type="ECO:0000256" key="1">
    <source>
        <dbReference type="SAM" id="Phobius"/>
    </source>
</evidence>
<dbReference type="OrthoDB" id="9980267at2"/>
<reference evidence="2 4" key="1">
    <citation type="submission" date="2017-04" db="EMBL/GenBank/DDBJ databases">
        <title>Presence of VIM-2 positive Pseudomonas species in chickens and their surrounding environment.</title>
        <authorList>
            <person name="Zhang R."/>
        </authorList>
    </citation>
    <scope>NUCLEOTIDE SEQUENCE [LARGE SCALE GENOMIC DNA]</scope>
    <source>
        <strain evidence="2 4">DZ-C18</strain>
    </source>
</reference>
<feature type="transmembrane region" description="Helical" evidence="1">
    <location>
        <begin position="90"/>
        <end position="108"/>
    </location>
</feature>
<geneLocation type="plasmid" evidence="3 5">
    <name>pZXPA-20-602k</name>
</geneLocation>
<evidence type="ECO:0000313" key="2">
    <source>
        <dbReference type="EMBL" id="ORL58649.1"/>
    </source>
</evidence>
<keyword evidence="1" id="KW-0812">Transmembrane</keyword>
<dbReference type="RefSeq" id="WP_084859095.1">
    <property type="nucleotide sequence ID" value="NZ_CP061724.1"/>
</dbReference>
<accession>A0A1X0ZME7</accession>
<name>A0A1X0ZME7_PSEPU</name>